<sequence>MSPHSSLTNLVNRDDLNNGSTSCSNNAWGCLNKTGQFGVIFSIIIVVLAIIWIYWYTVIRPRKARDKRVDQDIEMDLGDEHTFIISSGPYQRTFVLRRGGERAPSRAVRPPSPPPPAYRPPTPGRAPLAPSGLEPSQSPEPFLRVSRTQIWQPQSGAAPQAPPRDPPQPDQSPHNPHTPQPPPFQPGIPFQPQPAPMYPPQFVVPGPPPPPPVTVYPQSQPPLFTVIPPPPPPPPAVQAQGFVLPHPPPRIEPVPAVINPQPPKPNNPRPPRAPSPGHASTIEDDESDRGGALSPARRRSQSYRSSTSLDSEMRSGLESLIERAERRKRIREAERLQALVDRYDNEEREAQGSRADARGPVADTSREADPTRRVTPERPRRRGVQLDHREDEADDTDDEQSEPERPRRHVTFHQPSLEVLESRIGHPRGPSPSDDERPTQEDTRHAESRVGRRRRTPSPDERIVERPMGPTPGRAESRIGRPRRPSPTRERYASRRGAHGFPGAGESRVGHRNQRRPQAQTLPETSPQGTGATYESPPAPHGGHPSVDDGLLLNVPHTVGTPSSTGATCGNGSQSSEGSRNDRQRMMNQYRRDRDTRGHFPLPHPQNERRRQWDTLSLVEDSDDDEDDGNSNRKGKRSWISKLASFLPTMARLATNNPVAREVAEGIAEGVTGGEGRRAVEEERPAGEQSTLANDGRRVIPMIDMTLAGGDHGRKGKQTRPRTSPSLTPLLKLTNITKHHRPLNYRSRNRRRPSTIAEERPESLQLALEHAAENLAEEAIGSAMERVRSRTGSSGGRADEGPERGPGEGPDEDVQARRRSRRRRTEF</sequence>
<feature type="compositionally biased region" description="Basic and acidic residues" evidence="1">
    <location>
        <begin position="364"/>
        <end position="391"/>
    </location>
</feature>
<feature type="compositionally biased region" description="Pro residues" evidence="1">
    <location>
        <begin position="110"/>
        <end position="124"/>
    </location>
</feature>
<dbReference type="OrthoDB" id="5238625at2759"/>
<feature type="compositionally biased region" description="Basic and acidic residues" evidence="1">
    <location>
        <begin position="434"/>
        <end position="450"/>
    </location>
</feature>
<proteinExistence type="predicted"/>
<feature type="compositionally biased region" description="Pro residues" evidence="1">
    <location>
        <begin position="205"/>
        <end position="214"/>
    </location>
</feature>
<feature type="region of interest" description="Disordered" evidence="1">
    <location>
        <begin position="337"/>
        <end position="635"/>
    </location>
</feature>
<feature type="compositionally biased region" description="Basic and acidic residues" evidence="1">
    <location>
        <begin position="337"/>
        <end position="357"/>
    </location>
</feature>
<protein>
    <submittedName>
        <fullName evidence="3">Uncharacterized protein</fullName>
    </submittedName>
</protein>
<feature type="region of interest" description="Disordered" evidence="1">
    <location>
        <begin position="707"/>
        <end position="762"/>
    </location>
</feature>
<evidence type="ECO:0000256" key="1">
    <source>
        <dbReference type="SAM" id="MobiDB-lite"/>
    </source>
</evidence>
<feature type="compositionally biased region" description="Acidic residues" evidence="1">
    <location>
        <begin position="620"/>
        <end position="629"/>
    </location>
</feature>
<feature type="region of interest" description="Disordered" evidence="1">
    <location>
        <begin position="153"/>
        <end position="316"/>
    </location>
</feature>
<accession>A0A423X9A6</accession>
<dbReference type="AlphaFoldDB" id="A0A423X9A6"/>
<reference evidence="3 4" key="1">
    <citation type="submission" date="2015-09" db="EMBL/GenBank/DDBJ databases">
        <title>Host preference determinants of Valsa canker pathogens revealed by comparative genomics.</title>
        <authorList>
            <person name="Yin Z."/>
            <person name="Huang L."/>
        </authorList>
    </citation>
    <scope>NUCLEOTIDE SEQUENCE [LARGE SCALE GENOMIC DNA]</scope>
    <source>
        <strain evidence="3 4">03-1</strain>
    </source>
</reference>
<keyword evidence="4" id="KW-1185">Reference proteome</keyword>
<keyword evidence="2" id="KW-0812">Transmembrane</keyword>
<name>A0A423X9A6_9PEZI</name>
<evidence type="ECO:0000256" key="2">
    <source>
        <dbReference type="SAM" id="Phobius"/>
    </source>
</evidence>
<evidence type="ECO:0000313" key="4">
    <source>
        <dbReference type="Proteomes" id="UP000283895"/>
    </source>
</evidence>
<feature type="region of interest" description="Disordered" evidence="1">
    <location>
        <begin position="672"/>
        <end position="691"/>
    </location>
</feature>
<feature type="compositionally biased region" description="Basic residues" evidence="1">
    <location>
        <begin position="737"/>
        <end position="753"/>
    </location>
</feature>
<feature type="compositionally biased region" description="Basic and acidic residues" evidence="1">
    <location>
        <begin position="675"/>
        <end position="686"/>
    </location>
</feature>
<feature type="compositionally biased region" description="Pro residues" evidence="1">
    <location>
        <begin position="260"/>
        <end position="274"/>
    </location>
</feature>
<feature type="compositionally biased region" description="Basic residues" evidence="1">
    <location>
        <begin position="817"/>
        <end position="827"/>
    </location>
</feature>
<dbReference type="Proteomes" id="UP000283895">
    <property type="component" value="Unassembled WGS sequence"/>
</dbReference>
<feature type="compositionally biased region" description="Pro residues" evidence="1">
    <location>
        <begin position="227"/>
        <end position="236"/>
    </location>
</feature>
<feature type="compositionally biased region" description="Polar residues" evidence="1">
    <location>
        <begin position="560"/>
        <end position="578"/>
    </location>
</feature>
<organism evidence="3 4">
    <name type="scientific">Cytospora schulzeri</name>
    <dbReference type="NCBI Taxonomy" id="448051"/>
    <lineage>
        <taxon>Eukaryota</taxon>
        <taxon>Fungi</taxon>
        <taxon>Dikarya</taxon>
        <taxon>Ascomycota</taxon>
        <taxon>Pezizomycotina</taxon>
        <taxon>Sordariomycetes</taxon>
        <taxon>Sordariomycetidae</taxon>
        <taxon>Diaporthales</taxon>
        <taxon>Cytosporaceae</taxon>
        <taxon>Cytospora</taxon>
    </lineage>
</organism>
<feature type="transmembrane region" description="Helical" evidence="2">
    <location>
        <begin position="37"/>
        <end position="58"/>
    </location>
</feature>
<keyword evidence="2" id="KW-1133">Transmembrane helix</keyword>
<feature type="compositionally biased region" description="Polar residues" evidence="1">
    <location>
        <begin position="516"/>
        <end position="533"/>
    </location>
</feature>
<feature type="region of interest" description="Disordered" evidence="1">
    <location>
        <begin position="777"/>
        <end position="827"/>
    </location>
</feature>
<dbReference type="EMBL" id="LKEA01000001">
    <property type="protein sequence ID" value="ROW12535.1"/>
    <property type="molecule type" value="Genomic_DNA"/>
</dbReference>
<feature type="compositionally biased region" description="Pro residues" evidence="1">
    <location>
        <begin position="160"/>
        <end position="199"/>
    </location>
</feature>
<feature type="compositionally biased region" description="Low complexity" evidence="1">
    <location>
        <begin position="721"/>
        <end position="731"/>
    </location>
</feature>
<comment type="caution">
    <text evidence="3">The sequence shown here is derived from an EMBL/GenBank/DDBJ whole genome shotgun (WGS) entry which is preliminary data.</text>
</comment>
<gene>
    <name evidence="3" type="ORF">VMCG_00195</name>
</gene>
<feature type="region of interest" description="Disordered" evidence="1">
    <location>
        <begin position="98"/>
        <end position="140"/>
    </location>
</feature>
<feature type="compositionally biased region" description="Basic and acidic residues" evidence="1">
    <location>
        <begin position="797"/>
        <end position="806"/>
    </location>
</feature>
<feature type="compositionally biased region" description="Acidic residues" evidence="1">
    <location>
        <begin position="392"/>
        <end position="401"/>
    </location>
</feature>
<keyword evidence="2" id="KW-0472">Membrane</keyword>
<evidence type="ECO:0000313" key="3">
    <source>
        <dbReference type="EMBL" id="ROW12535.1"/>
    </source>
</evidence>
<feature type="compositionally biased region" description="Basic and acidic residues" evidence="1">
    <location>
        <begin position="579"/>
        <end position="598"/>
    </location>
</feature>